<dbReference type="InterPro" id="IPR005835">
    <property type="entry name" value="NTP_transferase_dom"/>
</dbReference>
<protein>
    <submittedName>
        <fullName evidence="5">NDP-sugar synthase</fullName>
    </submittedName>
</protein>
<evidence type="ECO:0000256" key="1">
    <source>
        <dbReference type="ARBA" id="ARBA00007274"/>
    </source>
</evidence>
<evidence type="ECO:0000313" key="5">
    <source>
        <dbReference type="EMBL" id="UNO49146.1"/>
    </source>
</evidence>
<evidence type="ECO:0000259" key="4">
    <source>
        <dbReference type="Pfam" id="PF25087"/>
    </source>
</evidence>
<dbReference type="InterPro" id="IPR056729">
    <property type="entry name" value="GMPPB_C"/>
</dbReference>
<gene>
    <name evidence="5" type="ORF">K1I37_00830</name>
</gene>
<accession>A0A9E7CYJ3</accession>
<feature type="domain" description="Nucleotidyl transferase" evidence="3">
    <location>
        <begin position="2"/>
        <end position="231"/>
    </location>
</feature>
<dbReference type="RefSeq" id="WP_021294946.1">
    <property type="nucleotide sequence ID" value="NZ_AURB01000024.1"/>
</dbReference>
<dbReference type="InterPro" id="IPR050486">
    <property type="entry name" value="Mannose-1P_guanyltransferase"/>
</dbReference>
<dbReference type="SUPFAM" id="SSF53448">
    <property type="entry name" value="Nucleotide-diphospho-sugar transferases"/>
    <property type="match status" value="1"/>
</dbReference>
<dbReference type="Gene3D" id="2.160.10.10">
    <property type="entry name" value="Hexapeptide repeat proteins"/>
    <property type="match status" value="1"/>
</dbReference>
<dbReference type="Gene3D" id="3.90.550.10">
    <property type="entry name" value="Spore Coat Polysaccharide Biosynthesis Protein SpsA, Chain A"/>
    <property type="match status" value="1"/>
</dbReference>
<dbReference type="Pfam" id="PF00483">
    <property type="entry name" value="NTP_transferase"/>
    <property type="match status" value="1"/>
</dbReference>
<sequence length="343" mass="38132">MKALLLAGGLGTRLRPLTENLPKPMTPVFHRPWLEHLIVHLRDQGIEDIVLAVKYHADKIQSYFGDGESLGVNLQYAYERQLLGTAGAIKNAQAMLGDTFLVFNADIIHHIDLQPLLEFHRGHRGLVTIGLTEVEDPSQYGVVQRTKLGEIIRFVEKPRREEAPSNLINAGIYVMEKAALDWIPESRETSIERETFPTLIENGMGVYGTSIHGYWMDMGTHERYLQVHRDVFDGKFPLRLSTPMVRDGVWMGRNIEIAANVRIEPPVVIGHGAVIEYGSTVGPFTVVGDQAVIGPDCSVRNSVIWPKARIKGRTQLSGAIVGHGFTVTVGETAAREELEAVMQ</sequence>
<evidence type="ECO:0000259" key="3">
    <source>
        <dbReference type="Pfam" id="PF00483"/>
    </source>
</evidence>
<dbReference type="Proteomes" id="UP000829401">
    <property type="component" value="Chromosome"/>
</dbReference>
<dbReference type="Pfam" id="PF25087">
    <property type="entry name" value="GMPPB_C"/>
    <property type="match status" value="1"/>
</dbReference>
<dbReference type="FunFam" id="3.90.550.10:FF:000013">
    <property type="entry name" value="mannose-1-phosphate guanyltransferase beta"/>
    <property type="match status" value="1"/>
</dbReference>
<dbReference type="InterPro" id="IPR011004">
    <property type="entry name" value="Trimer_LpxA-like_sf"/>
</dbReference>
<dbReference type="CDD" id="cd04181">
    <property type="entry name" value="NTP_transferase"/>
    <property type="match status" value="1"/>
</dbReference>
<dbReference type="EMBL" id="CP080467">
    <property type="protein sequence ID" value="UNO49146.1"/>
    <property type="molecule type" value="Genomic_DNA"/>
</dbReference>
<evidence type="ECO:0000313" key="6">
    <source>
        <dbReference type="Proteomes" id="UP000829401"/>
    </source>
</evidence>
<proteinExistence type="inferred from homology"/>
<name>T0DTZ8_ALIAG</name>
<organism evidence="5 6">
    <name type="scientific">Alicyclobacillus acidoterrestris (strain ATCC 49025 / DSM 3922 / CIP 106132 / NCIMB 13137 / GD3B)</name>
    <dbReference type="NCBI Taxonomy" id="1356854"/>
    <lineage>
        <taxon>Bacteria</taxon>
        <taxon>Bacillati</taxon>
        <taxon>Bacillota</taxon>
        <taxon>Bacilli</taxon>
        <taxon>Bacillales</taxon>
        <taxon>Alicyclobacillaceae</taxon>
        <taxon>Alicyclobacillus</taxon>
    </lineage>
</organism>
<feature type="domain" description="Mannose-1-phosphate guanyltransferase C-terminal" evidence="4">
    <location>
        <begin position="263"/>
        <end position="327"/>
    </location>
</feature>
<dbReference type="AlphaFoldDB" id="T0DTZ8"/>
<reference evidence="6" key="1">
    <citation type="journal article" date="2022" name="G3 (Bethesda)">
        <title>Unveiling the complete genome sequence of Alicyclobacillus acidoterrestris DSM 3922T, a taint-producing strain.</title>
        <authorList>
            <person name="Leonardo I.C."/>
            <person name="Barreto Crespo M.T."/>
            <person name="Gaspar F.B."/>
        </authorList>
    </citation>
    <scope>NUCLEOTIDE SEQUENCE [LARGE SCALE GENOMIC DNA]</scope>
    <source>
        <strain evidence="6">DSM 3922</strain>
    </source>
</reference>
<keyword evidence="2" id="KW-0808">Transferase</keyword>
<dbReference type="GO" id="GO:0016740">
    <property type="term" value="F:transferase activity"/>
    <property type="evidence" value="ECO:0007669"/>
    <property type="project" value="UniProtKB-KW"/>
</dbReference>
<dbReference type="OrthoDB" id="9801899at2"/>
<evidence type="ECO:0000256" key="2">
    <source>
        <dbReference type="ARBA" id="ARBA00022679"/>
    </source>
</evidence>
<dbReference type="SUPFAM" id="SSF51161">
    <property type="entry name" value="Trimeric LpxA-like enzymes"/>
    <property type="match status" value="1"/>
</dbReference>
<comment type="similarity">
    <text evidence="1">Belongs to the transferase hexapeptide repeat family.</text>
</comment>
<keyword evidence="6" id="KW-1185">Reference proteome</keyword>
<accession>T0DTZ8</accession>
<dbReference type="STRING" id="1356854.N007_02200"/>
<dbReference type="eggNOG" id="COG1208">
    <property type="taxonomic scope" value="Bacteria"/>
</dbReference>
<dbReference type="PANTHER" id="PTHR22572">
    <property type="entry name" value="SUGAR-1-PHOSPHATE GUANYL TRANSFERASE"/>
    <property type="match status" value="1"/>
</dbReference>
<dbReference type="KEGG" id="aaco:K1I37_00830"/>
<dbReference type="InterPro" id="IPR029044">
    <property type="entry name" value="Nucleotide-diphossugar_trans"/>
</dbReference>